<organism evidence="1 2">
    <name type="scientific">Pseudomonas savastanoi</name>
    <name type="common">Pseudomonas syringae pv. savastanoi</name>
    <dbReference type="NCBI Taxonomy" id="29438"/>
    <lineage>
        <taxon>Bacteria</taxon>
        <taxon>Pseudomonadati</taxon>
        <taxon>Pseudomonadota</taxon>
        <taxon>Gammaproteobacteria</taxon>
        <taxon>Pseudomonadales</taxon>
        <taxon>Pseudomonadaceae</taxon>
        <taxon>Pseudomonas</taxon>
    </lineage>
</organism>
<dbReference type="AlphaFoldDB" id="A0AAW5JGW9"/>
<feature type="non-terminal residue" evidence="1">
    <location>
        <position position="1"/>
    </location>
</feature>
<dbReference type="Proteomes" id="UP001206018">
    <property type="component" value="Unassembled WGS sequence"/>
</dbReference>
<gene>
    <name evidence="1" type="ORF">NLO85_27465</name>
</gene>
<accession>A0AAW5JGW9</accession>
<evidence type="ECO:0000313" key="2">
    <source>
        <dbReference type="Proteomes" id="UP001206018"/>
    </source>
</evidence>
<name>A0AAW5JGW9_PSESS</name>
<proteinExistence type="predicted"/>
<reference evidence="1" key="1">
    <citation type="submission" date="2022-07" db="EMBL/GenBank/DDBJ databases">
        <title>The diversity of lipopeptides in the P. syringae complex parallels phylogeny and sheds light on structural diversification during evolutionary history.</title>
        <authorList>
            <person name="Bricout A."/>
            <person name="Morris C.E."/>
            <person name="Chandeysson C."/>
            <person name="Duban M."/>
            <person name="Boistel C."/>
            <person name="Chataigne G."/>
            <person name="Lecouturier D."/>
            <person name="Jacques P."/>
            <person name="Leclere V."/>
            <person name="Rochex A."/>
        </authorList>
    </citation>
    <scope>NUCLEOTIDE SEQUENCE</scope>
    <source>
        <strain evidence="1">LYR0002</strain>
    </source>
</reference>
<protein>
    <submittedName>
        <fullName evidence="1">Uncharacterized protein</fullName>
    </submittedName>
</protein>
<dbReference type="EMBL" id="JANAKN010000136">
    <property type="protein sequence ID" value="MCQ3024166.1"/>
    <property type="molecule type" value="Genomic_DNA"/>
</dbReference>
<sequence>KTERKTRSTHTASDRFQKNSAMCLANYGLPPLRGKLIGASLEFDETCANRTSDTLLGAVILDDNSTHFIKHLVTG</sequence>
<evidence type="ECO:0000313" key="1">
    <source>
        <dbReference type="EMBL" id="MCQ3024166.1"/>
    </source>
</evidence>
<comment type="caution">
    <text evidence="1">The sequence shown here is derived from an EMBL/GenBank/DDBJ whole genome shotgun (WGS) entry which is preliminary data.</text>
</comment>